<dbReference type="RefSeq" id="WP_070392444.1">
    <property type="nucleotide sequence ID" value="NZ_CP017599.1"/>
</dbReference>
<evidence type="ECO:0000313" key="7">
    <source>
        <dbReference type="Proteomes" id="UP000177870"/>
    </source>
</evidence>
<dbReference type="InterPro" id="IPR004294">
    <property type="entry name" value="Carotenoid_Oase"/>
</dbReference>
<dbReference type="GO" id="GO:0016121">
    <property type="term" value="P:carotene catabolic process"/>
    <property type="evidence" value="ECO:0007669"/>
    <property type="project" value="TreeGrafter"/>
</dbReference>
<protein>
    <submittedName>
        <fullName evidence="6">Uncharacterized protein</fullName>
    </submittedName>
</protein>
<dbReference type="STRING" id="1458985.BJP34_11350"/>
<proteinExistence type="inferred from homology"/>
<organism evidence="6 7">
    <name type="scientific">Moorena producens PAL-8-15-08-1</name>
    <dbReference type="NCBI Taxonomy" id="1458985"/>
    <lineage>
        <taxon>Bacteria</taxon>
        <taxon>Bacillati</taxon>
        <taxon>Cyanobacteriota</taxon>
        <taxon>Cyanophyceae</taxon>
        <taxon>Coleofasciculales</taxon>
        <taxon>Coleofasciculaceae</taxon>
        <taxon>Moorena</taxon>
    </lineage>
</organism>
<feature type="binding site" evidence="5">
    <location>
        <position position="336"/>
    </location>
    <ligand>
        <name>Fe cation</name>
        <dbReference type="ChEBI" id="CHEBI:24875"/>
        <note>catalytic</note>
    </ligand>
</feature>
<dbReference type="EMBL" id="CP017599">
    <property type="protein sequence ID" value="AOW99970.1"/>
    <property type="molecule type" value="Genomic_DNA"/>
</dbReference>
<gene>
    <name evidence="6" type="ORF">BJP34_11350</name>
</gene>
<dbReference type="OrthoDB" id="972944at2"/>
<dbReference type="PANTHER" id="PTHR10543:SF89">
    <property type="entry name" value="CAROTENOID 9,10(9',10')-CLEAVAGE DIOXYGENASE 1"/>
    <property type="match status" value="1"/>
</dbReference>
<dbReference type="GO" id="GO:0046872">
    <property type="term" value="F:metal ion binding"/>
    <property type="evidence" value="ECO:0007669"/>
    <property type="project" value="UniProtKB-KW"/>
</dbReference>
<keyword evidence="3" id="KW-0560">Oxidoreductase</keyword>
<keyword evidence="2 5" id="KW-0479">Metal-binding</keyword>
<evidence type="ECO:0000256" key="2">
    <source>
        <dbReference type="ARBA" id="ARBA00022723"/>
    </source>
</evidence>
<evidence type="ECO:0000256" key="4">
    <source>
        <dbReference type="ARBA" id="ARBA00023004"/>
    </source>
</evidence>
<keyword evidence="4 5" id="KW-0408">Iron</keyword>
<dbReference type="Pfam" id="PF03055">
    <property type="entry name" value="RPE65"/>
    <property type="match status" value="1"/>
</dbReference>
<sequence length="613" mass="69947">MTAKPKATFSTDLPNNLREHNTASLDLEMNVIEGEIPSDCEGHAFWLVPTPQNGATPWFNGYGQLYRLDFKSGSIHLKSEQFRTPSVICDQKINEQPWWTYLTNLRKLLFGRLFRFRNLGGLARLSPRLGVQNQCNTAIQAFQDPDNNSWRMFATIDSGRPFEFDLTTLKPVTPVGDRSEWIPLEINGIPSLGDIKIPWIFPMHMSAAHTAYDQNTGEIFIINCIFDIPISVGAIDPDTYIHIWNGQGKFQTTQIIDDRTNKPVEIKQSTHQIVITKNYVVIIDTAFRIESLRMLIPEVKAKAQSAYNQVWLVPRAQLQGGKAIAKHITIPRECVHFYADYEDNDGENLILHLVLASGHDVSEWLQKSDKRWPTLFEFVPSAFYGYPPGVYDQQGFGKCVVNAKTGELKSEQPCLFEDFWGVALPTYQGIQGTSPTQFQNIWVNYAGYISEITPRRLVELYANHPFREVQVNDLPNWKPSGILRWSPVDMEVKDSWAIERGYVVNTPIYVPKQGQTDELEGYIVATVTTPSGSEFWIWQAGNLAAGPITKLGHEDVKFALSLHSAWVPSIAPRDAKYKVDLRQDMDINKPEYFLPDWIKEIFEKDIYPEFEDH</sequence>
<name>A0A1D8TQM9_9CYAN</name>
<accession>A0A1D8TQM9</accession>
<evidence type="ECO:0000256" key="1">
    <source>
        <dbReference type="ARBA" id="ARBA00006787"/>
    </source>
</evidence>
<evidence type="ECO:0000313" key="6">
    <source>
        <dbReference type="EMBL" id="AOW99970.1"/>
    </source>
</evidence>
<reference evidence="7" key="1">
    <citation type="submission" date="2016-10" db="EMBL/GenBank/DDBJ databases">
        <title>Comparative genomics uncovers the prolific and rare metabolic potential of the cyanobacterial genus Moorea.</title>
        <authorList>
            <person name="Leao T."/>
            <person name="Castelao G."/>
            <person name="Korobeynikov A."/>
            <person name="Monroe E.A."/>
            <person name="Podell S."/>
            <person name="Glukhov E."/>
            <person name="Allen E."/>
            <person name="Gerwick W.H."/>
            <person name="Gerwick L."/>
        </authorList>
    </citation>
    <scope>NUCLEOTIDE SEQUENCE [LARGE SCALE GENOMIC DNA]</scope>
    <source>
        <strain evidence="7">PAL-8-15-08-1</strain>
    </source>
</reference>
<feature type="binding site" evidence="5">
    <location>
        <position position="271"/>
    </location>
    <ligand>
        <name>Fe cation</name>
        <dbReference type="ChEBI" id="CHEBI:24875"/>
        <note>catalytic</note>
    </ligand>
</feature>
<dbReference type="Proteomes" id="UP000177870">
    <property type="component" value="Chromosome"/>
</dbReference>
<comment type="similarity">
    <text evidence="1">Belongs to the carotenoid oxygenase family.</text>
</comment>
<dbReference type="GO" id="GO:0010436">
    <property type="term" value="F:carotenoid dioxygenase activity"/>
    <property type="evidence" value="ECO:0007669"/>
    <property type="project" value="TreeGrafter"/>
</dbReference>
<evidence type="ECO:0000256" key="3">
    <source>
        <dbReference type="ARBA" id="ARBA00023002"/>
    </source>
</evidence>
<dbReference type="KEGG" id="mpro:BJP34_11350"/>
<dbReference type="PANTHER" id="PTHR10543">
    <property type="entry name" value="BETA-CAROTENE DIOXYGENASE"/>
    <property type="match status" value="1"/>
</dbReference>
<dbReference type="AlphaFoldDB" id="A0A1D8TQM9"/>
<comment type="cofactor">
    <cofactor evidence="5">
        <name>Fe(2+)</name>
        <dbReference type="ChEBI" id="CHEBI:29033"/>
    </cofactor>
    <text evidence="5">Binds 1 Fe(2+) ion per subunit.</text>
</comment>
<feature type="binding site" evidence="5">
    <location>
        <position position="563"/>
    </location>
    <ligand>
        <name>Fe cation</name>
        <dbReference type="ChEBI" id="CHEBI:24875"/>
        <note>catalytic</note>
    </ligand>
</feature>
<feature type="binding site" evidence="5">
    <location>
        <position position="209"/>
    </location>
    <ligand>
        <name>Fe cation</name>
        <dbReference type="ChEBI" id="CHEBI:24875"/>
        <note>catalytic</note>
    </ligand>
</feature>
<evidence type="ECO:0000256" key="5">
    <source>
        <dbReference type="PIRSR" id="PIRSR604294-1"/>
    </source>
</evidence>